<evidence type="ECO:0000259" key="1">
    <source>
        <dbReference type="Pfam" id="PF12708"/>
    </source>
</evidence>
<dbReference type="Pfam" id="PF12708">
    <property type="entry name" value="Pect-lyase_RHGA_epim"/>
    <property type="match status" value="1"/>
</dbReference>
<evidence type="ECO:0000259" key="2">
    <source>
        <dbReference type="Pfam" id="PF13229"/>
    </source>
</evidence>
<dbReference type="InterPro" id="IPR039448">
    <property type="entry name" value="Beta_helix"/>
</dbReference>
<organism evidence="3 4">
    <name type="scientific">Cytobacillus horneckiae</name>
    <dbReference type="NCBI Taxonomy" id="549687"/>
    <lineage>
        <taxon>Bacteria</taxon>
        <taxon>Bacillati</taxon>
        <taxon>Bacillota</taxon>
        <taxon>Bacilli</taxon>
        <taxon>Bacillales</taxon>
        <taxon>Bacillaceae</taxon>
        <taxon>Cytobacillus</taxon>
    </lineage>
</organism>
<evidence type="ECO:0000313" key="3">
    <source>
        <dbReference type="EMBL" id="PKG27668.1"/>
    </source>
</evidence>
<dbReference type="Proteomes" id="UP000233343">
    <property type="component" value="Unassembled WGS sequence"/>
</dbReference>
<dbReference type="InterPro" id="IPR006626">
    <property type="entry name" value="PbH1"/>
</dbReference>
<keyword evidence="4" id="KW-1185">Reference proteome</keyword>
<protein>
    <recommendedName>
        <fullName evidence="5">Pectate lyase superfamily protein domain-containing protein</fullName>
    </recommendedName>
</protein>
<dbReference type="InterPro" id="IPR012334">
    <property type="entry name" value="Pectin_lyas_fold"/>
</dbReference>
<sequence length="527" mass="56228">MKLFGGILLESINYKGLPVLNVLENGAKGDGVSDDTSSFQEILNMAQNSLGIQVYVPDGVYRMTKELIVFKNTTIIAEKNARIIRDHAGYLMINGYKKNQTIYPPSTFTKYNGNGNITISGGVWDGNGVKQTSKASIFHFGHAYKLTIEKAVFLDAANSHHIEFNSSKNIKVTNCEFRGYVGTATLNEAIQLDLSKRNNTILGADDETPCEDVWITDCYFGNSGTSGANRIARAIGSHTATIGVLHRNIHIMNNIIENTLSFAIRAYAWENITISNNKLNDCNAGINWRTNILNNPPDSHTEDKNGVQTGLSQVVENGYISGNVIKGGMSSGRVIEVYGESSGKAKGVIVSGNVIVLSQSTSINDAILLNHSEDCSVEGNRIYGTKKVGIACRNIWNVNMNGNVIDSVGGHGIEVSGPSAYATISNNNIKRIGKSGIYISGVDTSTIIGNTIGGVNGDNSSSHAHLSLTGIKRVSITGNTCRNLGTAYVTPTALSITSGTEIVRAGNNFAGFSTSGVSGLKSGADLQ</sequence>
<evidence type="ECO:0008006" key="5">
    <source>
        <dbReference type="Google" id="ProtNLM"/>
    </source>
</evidence>
<accession>A0A2N0ZDU1</accession>
<dbReference type="InterPro" id="IPR024535">
    <property type="entry name" value="RHGA/B-epi-like_pectate_lyase"/>
</dbReference>
<comment type="caution">
    <text evidence="3">The sequence shown here is derived from an EMBL/GenBank/DDBJ whole genome shotgun (WGS) entry which is preliminary data.</text>
</comment>
<reference evidence="3 4" key="1">
    <citation type="journal article" date="2010" name="Int. J. Syst. Evol. Microbiol.">
        <title>Bacillus horneckiae sp. nov., isolated from a spacecraft-assembly clean room.</title>
        <authorList>
            <person name="Vaishampayan P."/>
            <person name="Probst A."/>
            <person name="Krishnamurthi S."/>
            <person name="Ghosh S."/>
            <person name="Osman S."/>
            <person name="McDowall A."/>
            <person name="Ruckmani A."/>
            <person name="Mayilraj S."/>
            <person name="Venkateswaran K."/>
        </authorList>
    </citation>
    <scope>NUCLEOTIDE SEQUENCE [LARGE SCALE GENOMIC DNA]</scope>
    <source>
        <strain evidence="4">1PO1SC</strain>
    </source>
</reference>
<name>A0A2N0ZDU1_9BACI</name>
<dbReference type="Gene3D" id="2.160.20.10">
    <property type="entry name" value="Single-stranded right-handed beta-helix, Pectin lyase-like"/>
    <property type="match status" value="1"/>
</dbReference>
<dbReference type="Pfam" id="PF13229">
    <property type="entry name" value="Beta_helix"/>
    <property type="match status" value="1"/>
</dbReference>
<dbReference type="SMART" id="SM00710">
    <property type="entry name" value="PbH1"/>
    <property type="match status" value="9"/>
</dbReference>
<dbReference type="EMBL" id="PISD01000039">
    <property type="protein sequence ID" value="PKG27668.1"/>
    <property type="molecule type" value="Genomic_DNA"/>
</dbReference>
<dbReference type="InterPro" id="IPR011050">
    <property type="entry name" value="Pectin_lyase_fold/virulence"/>
</dbReference>
<dbReference type="SUPFAM" id="SSF51126">
    <property type="entry name" value="Pectin lyase-like"/>
    <property type="match status" value="2"/>
</dbReference>
<dbReference type="AlphaFoldDB" id="A0A2N0ZDU1"/>
<proteinExistence type="predicted"/>
<feature type="domain" description="Right handed beta helix" evidence="2">
    <location>
        <begin position="317"/>
        <end position="452"/>
    </location>
</feature>
<feature type="domain" description="Rhamnogalacturonase A/B/Epimerase-like pectate lyase" evidence="1">
    <location>
        <begin position="20"/>
        <end position="287"/>
    </location>
</feature>
<evidence type="ECO:0000313" key="4">
    <source>
        <dbReference type="Proteomes" id="UP000233343"/>
    </source>
</evidence>
<gene>
    <name evidence="3" type="ORF">CWS20_17595</name>
</gene>